<sequence length="292" mass="34211">MRCFYPQHTKRDKEGNYKVYPCGRCLACRKNDATSWGIRSYFESLSHQYSTFLTVTYDDDHLLPSLSPRFAGSLSIPDHQDFIKRLRYYCGTGVRFLVGAEYGDTTNRPHMHYLIFGVAMTDPIFYDAFYSSKKKGWIARCKAWDKGECFIRPLDVGSCFYTSKYSLKYSKDDYVELKAVKQQLPFRLMSKHPGIGYEYFLKEKDRIMTDGFIRFKGSKIGIPRYFYDKALPPGSKERENYSYNRSLRFKAHNKDDFLLYSSSVGRGKPYLTWTELYNALGDQQTLNMEKKV</sequence>
<dbReference type="InterPro" id="IPR056906">
    <property type="entry name" value="ORF2/G2P_dom"/>
</dbReference>
<evidence type="ECO:0000259" key="1">
    <source>
        <dbReference type="Pfam" id="PF23343"/>
    </source>
</evidence>
<evidence type="ECO:0000313" key="6">
    <source>
        <dbReference type="EMBL" id="XCD07199.1"/>
    </source>
</evidence>
<dbReference type="EMBL" id="PP511764">
    <property type="protein sequence ID" value="XCD07199.1"/>
    <property type="molecule type" value="Genomic_DNA"/>
</dbReference>
<proteinExistence type="predicted"/>
<dbReference type="Pfam" id="PF23343">
    <property type="entry name" value="REP_ORF2-G2P"/>
    <property type="match status" value="1"/>
</dbReference>
<feature type="domain" description="Replication-associated protein ORF2/G2P" evidence="1">
    <location>
        <begin position="51"/>
        <end position="168"/>
    </location>
</feature>
<dbReference type="EMBL" id="PP511587">
    <property type="protein sequence ID" value="XCD05645.1"/>
    <property type="molecule type" value="Genomic_DNA"/>
</dbReference>
<evidence type="ECO:0000313" key="2">
    <source>
        <dbReference type="EMBL" id="XCD03549.1"/>
    </source>
</evidence>
<dbReference type="EMBL" id="PP511372">
    <property type="protein sequence ID" value="XCD03549.1"/>
    <property type="molecule type" value="Genomic_DNA"/>
</dbReference>
<accession>A0AAU8B4N2</accession>
<protein>
    <submittedName>
        <fullName evidence="6">Replication initiator protein</fullName>
    </submittedName>
</protein>
<evidence type="ECO:0000313" key="4">
    <source>
        <dbReference type="EMBL" id="XCD05645.1"/>
    </source>
</evidence>
<dbReference type="EMBL" id="PP511439">
    <property type="protein sequence ID" value="XCD04215.1"/>
    <property type="molecule type" value="Genomic_DNA"/>
</dbReference>
<organism evidence="6">
    <name type="scientific">Dulem virus 94</name>
    <dbReference type="NCBI Taxonomy" id="3145805"/>
    <lineage>
        <taxon>Viruses</taxon>
        <taxon>Monodnaviria</taxon>
        <taxon>Sangervirae</taxon>
        <taxon>Phixviricota</taxon>
        <taxon>Malgrandaviricetes</taxon>
        <taxon>Petitvirales</taxon>
        <taxon>Microviridae</taxon>
        <taxon>Microvirus</taxon>
    </lineage>
</organism>
<evidence type="ECO:0000313" key="3">
    <source>
        <dbReference type="EMBL" id="XCD04215.1"/>
    </source>
</evidence>
<reference evidence="6" key="1">
    <citation type="submission" date="2024-03" db="EMBL/GenBank/DDBJ databases">
        <title>Diverse circular DNA viruses in blood, oral, and fecal samples of captive lemurs.</title>
        <authorList>
            <person name="Paietta E.N."/>
            <person name="Kraberger S."/>
            <person name="Lund M.C."/>
            <person name="Custer J.M."/>
            <person name="Vargas K.M."/>
            <person name="Ehmke E.E."/>
            <person name="Yoder A.D."/>
            <person name="Varsani A."/>
        </authorList>
    </citation>
    <scope>NUCLEOTIDE SEQUENCE</scope>
    <source>
        <strain evidence="2">Duke_18_87</strain>
        <strain evidence="3">Duke_21_108</strain>
        <strain evidence="4">Duke_24FS_122</strain>
        <strain evidence="5">Duke_25FS_130</strain>
        <strain evidence="6">Duke_26_101</strain>
    </source>
</reference>
<evidence type="ECO:0000313" key="5">
    <source>
        <dbReference type="EMBL" id="XCD06547.1"/>
    </source>
</evidence>
<name>A0AAU8B4N2_9VIRU</name>
<dbReference type="EMBL" id="PP511685">
    <property type="protein sequence ID" value="XCD06547.1"/>
    <property type="molecule type" value="Genomic_DNA"/>
</dbReference>